<accession>A0A7R9KY38</accession>
<evidence type="ECO:0000256" key="1">
    <source>
        <dbReference type="SAM" id="MobiDB-lite"/>
    </source>
</evidence>
<feature type="region of interest" description="Disordered" evidence="1">
    <location>
        <begin position="261"/>
        <end position="286"/>
    </location>
</feature>
<reference evidence="2" key="1">
    <citation type="submission" date="2020-11" db="EMBL/GenBank/DDBJ databases">
        <authorList>
            <person name="Tran Van P."/>
        </authorList>
    </citation>
    <scope>NUCLEOTIDE SEQUENCE</scope>
</reference>
<organism evidence="2">
    <name type="scientific">Medioppia subpectinata</name>
    <dbReference type="NCBI Taxonomy" id="1979941"/>
    <lineage>
        <taxon>Eukaryota</taxon>
        <taxon>Metazoa</taxon>
        <taxon>Ecdysozoa</taxon>
        <taxon>Arthropoda</taxon>
        <taxon>Chelicerata</taxon>
        <taxon>Arachnida</taxon>
        <taxon>Acari</taxon>
        <taxon>Acariformes</taxon>
        <taxon>Sarcoptiformes</taxon>
        <taxon>Oribatida</taxon>
        <taxon>Brachypylina</taxon>
        <taxon>Oppioidea</taxon>
        <taxon>Oppiidae</taxon>
        <taxon>Medioppia</taxon>
    </lineage>
</organism>
<dbReference type="Proteomes" id="UP000759131">
    <property type="component" value="Unassembled WGS sequence"/>
</dbReference>
<sequence>MMNSRHNSHHRYSNQDNRPDSRSSGQSEGRHYRNARDGTSYHKNDRNGGYNRGGGHNSAGDGMRYNHETNAHRYQHKDFKDTRNGNKVEPKRVADATQPSAQMPGIAVTKNSQSTTPFVSDSNGTNGSQQEVVTTEKAEKEATTTTTTAAATLDAMTDGMKQMDLKTADVRKEEDQKEPPEEVKSAPQNAFNTEKVYRSKGVEAEVPLTRDRRSYTVSGVNDNRYQRYHRTFQRNGFNDSVRNHINTNKFYANDRYNTNAKYESNDYNKRPQKPKQLSPQKPQNNAPLIYDCTPNVNLVNPYAINPCAPVYPYQDMYYNYYPIPIAYNPMLMQPSVAPNTGLNTDHNELVPKNANHNIVSTDKSSMTFFSPFEPTLEHPYPPMYYGYIEHITDSNGATTQYFVCTFPPNITPLRVDVTPTGVPIIPANCFIANTFQNRQQ</sequence>
<feature type="region of interest" description="Disordered" evidence="1">
    <location>
        <begin position="1"/>
        <end position="146"/>
    </location>
</feature>
<feature type="compositionally biased region" description="Basic and acidic residues" evidence="1">
    <location>
        <begin position="28"/>
        <end position="46"/>
    </location>
</feature>
<feature type="compositionally biased region" description="Basic residues" evidence="1">
    <location>
        <begin position="1"/>
        <end position="12"/>
    </location>
</feature>
<name>A0A7R9KY38_9ACAR</name>
<evidence type="ECO:0000313" key="2">
    <source>
        <dbReference type="EMBL" id="CAD7631577.1"/>
    </source>
</evidence>
<gene>
    <name evidence="2" type="ORF">OSB1V03_LOCUS11986</name>
</gene>
<dbReference type="OrthoDB" id="10594838at2759"/>
<protein>
    <submittedName>
        <fullName evidence="2">Uncharacterized protein</fullName>
    </submittedName>
</protein>
<feature type="compositionally biased region" description="Low complexity" evidence="1">
    <location>
        <begin position="274"/>
        <end position="283"/>
    </location>
</feature>
<dbReference type="AlphaFoldDB" id="A0A7R9KY38"/>
<keyword evidence="3" id="KW-1185">Reference proteome</keyword>
<feature type="region of interest" description="Disordered" evidence="1">
    <location>
        <begin position="169"/>
        <end position="188"/>
    </location>
</feature>
<proteinExistence type="predicted"/>
<evidence type="ECO:0000313" key="3">
    <source>
        <dbReference type="Proteomes" id="UP000759131"/>
    </source>
</evidence>
<feature type="compositionally biased region" description="Basic and acidic residues" evidence="1">
    <location>
        <begin position="64"/>
        <end position="94"/>
    </location>
</feature>
<feature type="compositionally biased region" description="Polar residues" evidence="1">
    <location>
        <begin position="109"/>
        <end position="133"/>
    </location>
</feature>
<dbReference type="EMBL" id="CAJPIZ010009675">
    <property type="protein sequence ID" value="CAG2112007.1"/>
    <property type="molecule type" value="Genomic_DNA"/>
</dbReference>
<dbReference type="EMBL" id="OC864250">
    <property type="protein sequence ID" value="CAD7631577.1"/>
    <property type="molecule type" value="Genomic_DNA"/>
</dbReference>
<feature type="compositionally biased region" description="Basic and acidic residues" evidence="1">
    <location>
        <begin position="169"/>
        <end position="184"/>
    </location>
</feature>